<dbReference type="Proteomes" id="UP001500630">
    <property type="component" value="Unassembled WGS sequence"/>
</dbReference>
<protein>
    <submittedName>
        <fullName evidence="2">Uncharacterized protein</fullName>
    </submittedName>
</protein>
<evidence type="ECO:0000313" key="3">
    <source>
        <dbReference type="Proteomes" id="UP001500630"/>
    </source>
</evidence>
<dbReference type="EMBL" id="BAABDQ010000039">
    <property type="protein sequence ID" value="GAA3603775.1"/>
    <property type="molecule type" value="Genomic_DNA"/>
</dbReference>
<proteinExistence type="predicted"/>
<feature type="region of interest" description="Disordered" evidence="1">
    <location>
        <begin position="1"/>
        <end position="21"/>
    </location>
</feature>
<organism evidence="2 3">
    <name type="scientific">Nonomuraea rosea</name>
    <dbReference type="NCBI Taxonomy" id="638574"/>
    <lineage>
        <taxon>Bacteria</taxon>
        <taxon>Bacillati</taxon>
        <taxon>Actinomycetota</taxon>
        <taxon>Actinomycetes</taxon>
        <taxon>Streptosporangiales</taxon>
        <taxon>Streptosporangiaceae</taxon>
        <taxon>Nonomuraea</taxon>
    </lineage>
</organism>
<sequence>MDLSASRWSRPCSVTTPRPAGGASLAPVRYVPYLPQQSGYKQAVARSVATDQASDPELAIGSDFCFDKPLDHRLHADTLRMSPPTVQRSNLVG</sequence>
<evidence type="ECO:0000256" key="1">
    <source>
        <dbReference type="SAM" id="MobiDB-lite"/>
    </source>
</evidence>
<keyword evidence="3" id="KW-1185">Reference proteome</keyword>
<name>A0ABP6ZBC2_9ACTN</name>
<evidence type="ECO:0000313" key="2">
    <source>
        <dbReference type="EMBL" id="GAA3603775.1"/>
    </source>
</evidence>
<comment type="caution">
    <text evidence="2">The sequence shown here is derived from an EMBL/GenBank/DDBJ whole genome shotgun (WGS) entry which is preliminary data.</text>
</comment>
<accession>A0ABP6ZBC2</accession>
<reference evidence="3" key="1">
    <citation type="journal article" date="2019" name="Int. J. Syst. Evol. Microbiol.">
        <title>The Global Catalogue of Microorganisms (GCM) 10K type strain sequencing project: providing services to taxonomists for standard genome sequencing and annotation.</title>
        <authorList>
            <consortium name="The Broad Institute Genomics Platform"/>
            <consortium name="The Broad Institute Genome Sequencing Center for Infectious Disease"/>
            <person name="Wu L."/>
            <person name="Ma J."/>
        </authorList>
    </citation>
    <scope>NUCLEOTIDE SEQUENCE [LARGE SCALE GENOMIC DNA]</scope>
    <source>
        <strain evidence="3">JCM 17326</strain>
    </source>
</reference>
<gene>
    <name evidence="2" type="ORF">GCM10022419_105420</name>
</gene>